<accession>A0A1G2Q0Y7</accession>
<evidence type="ECO:0000313" key="2">
    <source>
        <dbReference type="Proteomes" id="UP000178936"/>
    </source>
</evidence>
<evidence type="ECO:0000313" key="1">
    <source>
        <dbReference type="EMBL" id="OHA54237.1"/>
    </source>
</evidence>
<protein>
    <submittedName>
        <fullName evidence="1">Uncharacterized protein</fullName>
    </submittedName>
</protein>
<dbReference type="Gene3D" id="3.20.20.80">
    <property type="entry name" value="Glycosidases"/>
    <property type="match status" value="1"/>
</dbReference>
<dbReference type="EMBL" id="MHTB01000054">
    <property type="protein sequence ID" value="OHA54237.1"/>
    <property type="molecule type" value="Genomic_DNA"/>
</dbReference>
<dbReference type="AlphaFoldDB" id="A0A1G2Q0Y7"/>
<proteinExistence type="predicted"/>
<gene>
    <name evidence="1" type="ORF">A2226_00810</name>
</gene>
<dbReference type="InterPro" id="IPR017853">
    <property type="entry name" value="GH"/>
</dbReference>
<dbReference type="Proteomes" id="UP000178936">
    <property type="component" value="Unassembled WGS sequence"/>
</dbReference>
<name>A0A1G2Q0Y7_9BACT</name>
<comment type="caution">
    <text evidence="1">The sequence shown here is derived from an EMBL/GenBank/DDBJ whole genome shotgun (WGS) entry which is preliminary data.</text>
</comment>
<sequence>MRYLFWLVVVPIILVVIIGLVGERKLTFTDSPQFTVTFSAAHARYLGFEPDELLQRIIADYQPVHFRLQANWNEIEATSGVYDFSELDKFVAMVKDSGATITLAVGRKLPRWPECHDPAWIEDLRFDEITVRQFKMVAAVVEHYRSESAIIRWQLENEPLFAYGACLQPNKHRLMAEINLLQRLDSSRPILLTDSGELSSWWEVAHLADDLGTTFYRVTWNPVIGYYTYPWPAYYYRLKAALVSPWVNNIIVSELQLEPWAPQGLASLPLAEAQNSLSLEMFKENINVFKKTGFTEAMLWGVEWWYYAKDKLGEPGYWQVGKELFK</sequence>
<organism evidence="1 2">
    <name type="scientific">Candidatus Veblenbacteria bacterium RIFOXYA2_FULL_43_9</name>
    <dbReference type="NCBI Taxonomy" id="1802425"/>
    <lineage>
        <taxon>Bacteria</taxon>
        <taxon>Candidatus Vebleniibacteriota</taxon>
    </lineage>
</organism>
<dbReference type="SUPFAM" id="SSF51445">
    <property type="entry name" value="(Trans)glycosidases"/>
    <property type="match status" value="1"/>
</dbReference>
<reference evidence="1 2" key="1">
    <citation type="journal article" date="2016" name="Nat. Commun.">
        <title>Thousands of microbial genomes shed light on interconnected biogeochemical processes in an aquifer system.</title>
        <authorList>
            <person name="Anantharaman K."/>
            <person name="Brown C.T."/>
            <person name="Hug L.A."/>
            <person name="Sharon I."/>
            <person name="Castelle C.J."/>
            <person name="Probst A.J."/>
            <person name="Thomas B.C."/>
            <person name="Singh A."/>
            <person name="Wilkins M.J."/>
            <person name="Karaoz U."/>
            <person name="Brodie E.L."/>
            <person name="Williams K.H."/>
            <person name="Hubbard S.S."/>
            <person name="Banfield J.F."/>
        </authorList>
    </citation>
    <scope>NUCLEOTIDE SEQUENCE [LARGE SCALE GENOMIC DNA]</scope>
</reference>